<evidence type="ECO:0000259" key="4">
    <source>
        <dbReference type="PROSITE" id="PS51925"/>
    </source>
</evidence>
<organism evidence="5 6">
    <name type="scientific">Olea europaea subsp. europaea</name>
    <dbReference type="NCBI Taxonomy" id="158383"/>
    <lineage>
        <taxon>Eukaryota</taxon>
        <taxon>Viridiplantae</taxon>
        <taxon>Streptophyta</taxon>
        <taxon>Embryophyta</taxon>
        <taxon>Tracheophyta</taxon>
        <taxon>Spermatophyta</taxon>
        <taxon>Magnoliopsida</taxon>
        <taxon>eudicotyledons</taxon>
        <taxon>Gunneridae</taxon>
        <taxon>Pentapetalae</taxon>
        <taxon>asterids</taxon>
        <taxon>lamiids</taxon>
        <taxon>Lamiales</taxon>
        <taxon>Oleaceae</taxon>
        <taxon>Oleeae</taxon>
        <taxon>Olea</taxon>
    </lineage>
</organism>
<feature type="region of interest" description="Disordered" evidence="1">
    <location>
        <begin position="112"/>
        <end position="139"/>
    </location>
</feature>
<dbReference type="SUPFAM" id="SSF55277">
    <property type="entry name" value="GYF domain"/>
    <property type="match status" value="1"/>
</dbReference>
<dbReference type="SMART" id="SM00719">
    <property type="entry name" value="Plus3"/>
    <property type="match status" value="1"/>
</dbReference>
<dbReference type="PROSITE" id="PS50829">
    <property type="entry name" value="GYF"/>
    <property type="match status" value="1"/>
</dbReference>
<evidence type="ECO:0000259" key="3">
    <source>
        <dbReference type="PROSITE" id="PS51360"/>
    </source>
</evidence>
<dbReference type="PANTHER" id="PTHR46851:SF11">
    <property type="entry name" value="GYF DOMAIN-CONTAINING PROTEIN"/>
    <property type="match status" value="1"/>
</dbReference>
<dbReference type="Proteomes" id="UP000594638">
    <property type="component" value="Unassembled WGS sequence"/>
</dbReference>
<feature type="compositionally biased region" description="Acidic residues" evidence="1">
    <location>
        <begin position="114"/>
        <end position="127"/>
    </location>
</feature>
<dbReference type="PROSITE" id="PS51360">
    <property type="entry name" value="PLUS3"/>
    <property type="match status" value="1"/>
</dbReference>
<evidence type="ECO:0000259" key="2">
    <source>
        <dbReference type="PROSITE" id="PS50829"/>
    </source>
</evidence>
<evidence type="ECO:0000256" key="1">
    <source>
        <dbReference type="SAM" id="MobiDB-lite"/>
    </source>
</evidence>
<dbReference type="InterPro" id="IPR003121">
    <property type="entry name" value="SWIB_MDM2_domain"/>
</dbReference>
<dbReference type="Pfam" id="PF02213">
    <property type="entry name" value="GYF"/>
    <property type="match status" value="1"/>
</dbReference>
<dbReference type="OrthoDB" id="6415790at2759"/>
<accession>A0A8S0V8C4</accession>
<dbReference type="Gene3D" id="3.30.1490.40">
    <property type="match status" value="1"/>
</dbReference>
<dbReference type="InterPro" id="IPR036885">
    <property type="entry name" value="SWIB_MDM2_dom_sf"/>
</dbReference>
<dbReference type="InterPro" id="IPR036128">
    <property type="entry name" value="Plus3-like_sf"/>
</dbReference>
<feature type="domain" description="DM2" evidence="4">
    <location>
        <begin position="28"/>
        <end position="111"/>
    </location>
</feature>
<dbReference type="GO" id="GO:0003677">
    <property type="term" value="F:DNA binding"/>
    <property type="evidence" value="ECO:0007669"/>
    <property type="project" value="InterPro"/>
</dbReference>
<dbReference type="CDD" id="cd10567">
    <property type="entry name" value="SWIB-MDM2_like"/>
    <property type="match status" value="1"/>
</dbReference>
<dbReference type="Pfam" id="PF03126">
    <property type="entry name" value="Plus-3"/>
    <property type="match status" value="1"/>
</dbReference>
<dbReference type="AlphaFoldDB" id="A0A8S0V8C4"/>
<feature type="domain" description="GYF" evidence="2">
    <location>
        <begin position="562"/>
        <end position="616"/>
    </location>
</feature>
<keyword evidence="6" id="KW-1185">Reference proteome</keyword>
<feature type="region of interest" description="Disordered" evidence="1">
    <location>
        <begin position="525"/>
        <end position="551"/>
    </location>
</feature>
<gene>
    <name evidence="5" type="ORF">OLEA9_A044202</name>
</gene>
<dbReference type="PROSITE" id="PS51925">
    <property type="entry name" value="SWIB_MDM2"/>
    <property type="match status" value="1"/>
</dbReference>
<dbReference type="InterPro" id="IPR004343">
    <property type="entry name" value="Plus-3_dom"/>
</dbReference>
<evidence type="ECO:0000313" key="5">
    <source>
        <dbReference type="EMBL" id="CAA3029658.1"/>
    </source>
</evidence>
<name>A0A8S0V8C4_OLEEU</name>
<sequence>MKDNFWVEEVNGQQSVPIRRKRKVVQRKIQFIGWGSKPLIEFLQSIGEDASKKYSKVDLVKTITRYVKTKCLNSPEKKKKIICDERLYALFGKKSLSQAKIHYLLEEHLAENHDESDDEDCSEEENYEEKSASGLKTGPTSKIIKVPETPKSCYAAIIPENIKLIYLRRSLVQDLLKVPEYFETKVVGSFVRLKSDRNDIFQKHRFHLEQVTGIKYVSGAADVVCGVRLQVSNCINDTPISMLSDDNFLEEECEDLRDRVKSGSLKRPTVVELEIKAQLLHVDITKHWIPKELSLLQNLIDRANEKGWRKEYPLYLERRKLLQIPSEQEKLLLNIPKVIAEELDLDNVPAREKAEGTSFSPQSIFRGSSDVSIKDAAVSGTRDLLSPPGHIFNGSEVGKERPGHFVDAIIAPNDPDGSKGLVSLSQLIVNDSEACRELCGGFMDGVIAANDPGIKDLVSPSQLIVNDSVADRKKYGGFVYGVIAANDPCEDQASDCVQIEKQHSEPPVNGNYGLMTIVDLEEMNPQQKPEEQEVIDLSDDELPPQNSKNEGQQIDYGDLCIPPIWHYVDPQGIIQGPFSLYDLKRWSDADYFHPGFTVWRSGQSQHDAVPLLNLLHQIFPL</sequence>
<dbReference type="SMART" id="SM00444">
    <property type="entry name" value="GYF"/>
    <property type="match status" value="1"/>
</dbReference>
<comment type="caution">
    <text evidence="5">The sequence shown here is derived from an EMBL/GenBank/DDBJ whole genome shotgun (WGS) entry which is preliminary data.</text>
</comment>
<reference evidence="5 6" key="1">
    <citation type="submission" date="2019-12" db="EMBL/GenBank/DDBJ databases">
        <authorList>
            <person name="Alioto T."/>
            <person name="Alioto T."/>
            <person name="Gomez Garrido J."/>
        </authorList>
    </citation>
    <scope>NUCLEOTIDE SEQUENCE [LARGE SCALE GENOMIC DNA]</scope>
</reference>
<dbReference type="InterPro" id="IPR045894">
    <property type="entry name" value="At5g08430-like"/>
</dbReference>
<dbReference type="SUPFAM" id="SSF47592">
    <property type="entry name" value="SWIB/MDM2 domain"/>
    <property type="match status" value="1"/>
</dbReference>
<dbReference type="Gene3D" id="1.10.245.10">
    <property type="entry name" value="SWIB/MDM2 domain"/>
    <property type="match status" value="1"/>
</dbReference>
<dbReference type="Pfam" id="PF25980">
    <property type="entry name" value="NERD_plant"/>
    <property type="match status" value="1"/>
</dbReference>
<dbReference type="Pfam" id="PF02201">
    <property type="entry name" value="SWIB"/>
    <property type="match status" value="1"/>
</dbReference>
<proteinExistence type="predicted"/>
<dbReference type="InterPro" id="IPR003169">
    <property type="entry name" value="GYF"/>
</dbReference>
<dbReference type="PANTHER" id="PTHR46851">
    <property type="entry name" value="OS01G0884500 PROTEIN"/>
    <property type="match status" value="1"/>
</dbReference>
<evidence type="ECO:0000313" key="6">
    <source>
        <dbReference type="Proteomes" id="UP000594638"/>
    </source>
</evidence>
<feature type="compositionally biased region" description="Acidic residues" evidence="1">
    <location>
        <begin position="532"/>
        <end position="542"/>
    </location>
</feature>
<dbReference type="InterPro" id="IPR035445">
    <property type="entry name" value="GYF-like_dom_sf"/>
</dbReference>
<dbReference type="Gramene" id="OE9A044202T6">
    <property type="protein sequence ID" value="OE9A044202C6"/>
    <property type="gene ID" value="OE9A044202"/>
</dbReference>
<dbReference type="InterPro" id="IPR058668">
    <property type="entry name" value="NERD_dom"/>
</dbReference>
<dbReference type="EMBL" id="CACTIH010009323">
    <property type="protein sequence ID" value="CAA3029658.1"/>
    <property type="molecule type" value="Genomic_DNA"/>
</dbReference>
<dbReference type="SUPFAM" id="SSF159042">
    <property type="entry name" value="Plus3-like"/>
    <property type="match status" value="1"/>
</dbReference>
<dbReference type="Gene3D" id="3.90.70.200">
    <property type="entry name" value="Plus-3 domain"/>
    <property type="match status" value="1"/>
</dbReference>
<feature type="domain" description="Plus3" evidence="3">
    <location>
        <begin position="156"/>
        <end position="285"/>
    </location>
</feature>
<protein>
    <submittedName>
        <fullName evidence="5">Uncharacterized protein At5g08430-like isoform X1</fullName>
    </submittedName>
</protein>